<dbReference type="Proteomes" id="UP001442841">
    <property type="component" value="Chromosome"/>
</dbReference>
<evidence type="ECO:0000256" key="1">
    <source>
        <dbReference type="SAM" id="Phobius"/>
    </source>
</evidence>
<keyword evidence="1" id="KW-0472">Membrane</keyword>
<keyword evidence="1" id="KW-0812">Transmembrane</keyword>
<evidence type="ECO:0000259" key="2">
    <source>
        <dbReference type="Pfam" id="PF04235"/>
    </source>
</evidence>
<protein>
    <submittedName>
        <fullName evidence="3">DUF418 domain-containing protein</fullName>
    </submittedName>
</protein>
<feature type="transmembrane region" description="Helical" evidence="1">
    <location>
        <begin position="62"/>
        <end position="81"/>
    </location>
</feature>
<keyword evidence="1" id="KW-1133">Transmembrane helix</keyword>
<feature type="transmembrane region" description="Helical" evidence="1">
    <location>
        <begin position="32"/>
        <end position="50"/>
    </location>
</feature>
<feature type="transmembrane region" description="Helical" evidence="1">
    <location>
        <begin position="261"/>
        <end position="282"/>
    </location>
</feature>
<evidence type="ECO:0000313" key="4">
    <source>
        <dbReference type="Proteomes" id="UP001442841"/>
    </source>
</evidence>
<evidence type="ECO:0000313" key="3">
    <source>
        <dbReference type="EMBL" id="XAN06509.1"/>
    </source>
</evidence>
<feature type="transmembrane region" description="Helical" evidence="1">
    <location>
        <begin position="182"/>
        <end position="202"/>
    </location>
</feature>
<feature type="domain" description="DUF418" evidence="2">
    <location>
        <begin position="187"/>
        <end position="321"/>
    </location>
</feature>
<reference evidence="3 4" key="1">
    <citation type="submission" date="2024-04" db="EMBL/GenBank/DDBJ databases">
        <title>Isolation of an actinomycete strain from pig manure.</title>
        <authorList>
            <person name="Gong T."/>
            <person name="Yu Z."/>
            <person name="An M."/>
            <person name="Wei C."/>
            <person name="Yang W."/>
            <person name="Liu L."/>
        </authorList>
    </citation>
    <scope>NUCLEOTIDE SEQUENCE [LARGE SCALE GENOMIC DNA]</scope>
    <source>
        <strain evidence="3 4">ZF39</strain>
    </source>
</reference>
<proteinExistence type="predicted"/>
<organism evidence="3 4">
    <name type="scientific">Ammonicoccus fulvus</name>
    <dbReference type="NCBI Taxonomy" id="3138240"/>
    <lineage>
        <taxon>Bacteria</taxon>
        <taxon>Bacillati</taxon>
        <taxon>Actinomycetota</taxon>
        <taxon>Actinomycetes</taxon>
        <taxon>Propionibacteriales</taxon>
        <taxon>Propionibacteriaceae</taxon>
        <taxon>Ammonicoccus</taxon>
    </lineage>
</organism>
<feature type="transmembrane region" description="Helical" evidence="1">
    <location>
        <begin position="214"/>
        <end position="240"/>
    </location>
</feature>
<dbReference type="RefSeq" id="WP_425307938.1">
    <property type="nucleotide sequence ID" value="NZ_CP154795.1"/>
</dbReference>
<dbReference type="EMBL" id="CP154795">
    <property type="protein sequence ID" value="XAN06509.1"/>
    <property type="molecule type" value="Genomic_DNA"/>
</dbReference>
<keyword evidence="4" id="KW-1185">Reference proteome</keyword>
<feature type="transmembrane region" description="Helical" evidence="1">
    <location>
        <begin position="87"/>
        <end position="107"/>
    </location>
</feature>
<accession>A0ABZ3FKE9</accession>
<name>A0ABZ3FKE9_9ACTN</name>
<gene>
    <name evidence="3" type="ORF">AADG42_04015</name>
</gene>
<feature type="transmembrane region" description="Helical" evidence="1">
    <location>
        <begin position="114"/>
        <end position="136"/>
    </location>
</feature>
<sequence length="345" mass="36647">MRLVWPDLSRGVAVLAMFVAHTAPGGGPLLLSEFLAAPLFAMLVVASLGLSWERRSTSAGRWYLVQALRGLLLIMLGVLLQGVYAQIVIVLQTLGGLTIVAAALVPVLASRPLLALLGGVVGMVVSPWLMGAARSVDTTSALGGWVLDVLATGSSYRVLTFLVFGLFGLALSGLIRSRWWVVGRGAVIATLVTGVWVAIFAVDRLGDQSINARFGYTGTTFAIFLDVLISATVVLAAALAQPALGRKRADRVFRPLTATGRLALTAYVLQIVLLAVIVRFVLDGGADDGWGVLGFLILSIVGFCTLWDVRGWPRPVESLLRLPGHLLARRTGGDDRESAIRGDRV</sequence>
<feature type="transmembrane region" description="Helical" evidence="1">
    <location>
        <begin position="156"/>
        <end position="175"/>
    </location>
</feature>
<dbReference type="Pfam" id="PF04235">
    <property type="entry name" value="DUF418"/>
    <property type="match status" value="1"/>
</dbReference>
<feature type="transmembrane region" description="Helical" evidence="1">
    <location>
        <begin position="288"/>
        <end position="309"/>
    </location>
</feature>
<dbReference type="InterPro" id="IPR007349">
    <property type="entry name" value="DUF418"/>
</dbReference>